<protein>
    <submittedName>
        <fullName evidence="1">Uncharacterized protein</fullName>
    </submittedName>
</protein>
<comment type="caution">
    <text evidence="1">The sequence shown here is derived from an EMBL/GenBank/DDBJ whole genome shotgun (WGS) entry which is preliminary data.</text>
</comment>
<evidence type="ECO:0000313" key="2">
    <source>
        <dbReference type="Proteomes" id="UP000028713"/>
    </source>
</evidence>
<accession>A0A085Z693</accession>
<dbReference type="STRING" id="236814.IX39_04730"/>
<dbReference type="EMBL" id="JPRP01000001">
    <property type="protein sequence ID" value="KFE99956.1"/>
    <property type="molecule type" value="Genomic_DNA"/>
</dbReference>
<gene>
    <name evidence="1" type="ORF">IX39_04730</name>
</gene>
<name>A0A085Z693_9FLAO</name>
<dbReference type="AlphaFoldDB" id="A0A085Z693"/>
<evidence type="ECO:0000313" key="1">
    <source>
        <dbReference type="EMBL" id="KFE99956.1"/>
    </source>
</evidence>
<reference evidence="1 2" key="1">
    <citation type="submission" date="2014-07" db="EMBL/GenBank/DDBJ databases">
        <title>Genome of Chryseobacterium formosense LMG 24722.</title>
        <authorList>
            <person name="Pipes S.E."/>
            <person name="Stropko S.J."/>
            <person name="Newman J.D."/>
        </authorList>
    </citation>
    <scope>NUCLEOTIDE SEQUENCE [LARGE SCALE GENOMIC DNA]</scope>
    <source>
        <strain evidence="1 2">LMG 24722</strain>
    </source>
</reference>
<dbReference type="Proteomes" id="UP000028713">
    <property type="component" value="Unassembled WGS sequence"/>
</dbReference>
<organism evidence="1 2">
    <name type="scientific">Chryseobacterium formosense</name>
    <dbReference type="NCBI Taxonomy" id="236814"/>
    <lineage>
        <taxon>Bacteria</taxon>
        <taxon>Pseudomonadati</taxon>
        <taxon>Bacteroidota</taxon>
        <taxon>Flavobacteriia</taxon>
        <taxon>Flavobacteriales</taxon>
        <taxon>Weeksellaceae</taxon>
        <taxon>Chryseobacterium group</taxon>
        <taxon>Chryseobacterium</taxon>
    </lineage>
</organism>
<proteinExistence type="predicted"/>
<sequence>MIADTSGDDLQSDFGLNVSFSTECDTQLVGTAMFIDVKKEKMITVRLEKLSPTQMRFKGKIDQHSSYVSPTKPRTLYTGSTFPLDMVFTKQ</sequence>
<keyword evidence="2" id="KW-1185">Reference proteome</keyword>